<reference evidence="2 3" key="1">
    <citation type="journal article" date="2011" name="J. Bacteriol.">
        <title>Genome sequence of the nonpathogenic Listeria monocytogenes serovar 4a strain M7.</title>
        <authorList>
            <person name="Chen J."/>
            <person name="Xia Y."/>
            <person name="Cheng C."/>
            <person name="Fang C."/>
            <person name="Shan Y."/>
            <person name="Jin G."/>
            <person name="Fang W."/>
        </authorList>
    </citation>
    <scope>NUCLEOTIDE SEQUENCE [LARGE SCALE GENOMIC DNA]</scope>
    <source>
        <strain evidence="2 3">M7</strain>
    </source>
</reference>
<accession>A0A0E0UZC3</accession>
<proteinExistence type="predicted"/>
<evidence type="ECO:0000313" key="3">
    <source>
        <dbReference type="Proteomes" id="UP000000486"/>
    </source>
</evidence>
<dbReference type="KEGG" id="lmq:LMM7_1257"/>
<dbReference type="AlphaFoldDB" id="A0A0E0UZC3"/>
<dbReference type="Proteomes" id="UP000000486">
    <property type="component" value="Chromosome"/>
</dbReference>
<dbReference type="KEGG" id="lmq:LMM7_2686"/>
<name>A0A0E0UZC3_LISMM</name>
<organism evidence="2 3">
    <name type="scientific">Listeria monocytogenes serotype 4a (strain M7)</name>
    <dbReference type="NCBI Taxonomy" id="1030009"/>
    <lineage>
        <taxon>Bacteria</taxon>
        <taxon>Bacillati</taxon>
        <taxon>Bacillota</taxon>
        <taxon>Bacilli</taxon>
        <taxon>Bacillales</taxon>
        <taxon>Listeriaceae</taxon>
        <taxon>Listeria</taxon>
    </lineage>
</organism>
<dbReference type="EMBL" id="CP002816">
    <property type="protein sequence ID" value="AEH93691.1"/>
    <property type="molecule type" value="Genomic_DNA"/>
</dbReference>
<dbReference type="PATRIC" id="fig|1030009.3.peg.1246"/>
<evidence type="ECO:0000313" key="2">
    <source>
        <dbReference type="EMBL" id="AEH93691.1"/>
    </source>
</evidence>
<gene>
    <name evidence="1" type="ordered locus">LMM7_1257</name>
    <name evidence="2" type="ordered locus">LMM7_2686</name>
</gene>
<dbReference type="RefSeq" id="WP_010991288.1">
    <property type="nucleotide sequence ID" value="NC_017537.1"/>
</dbReference>
<dbReference type="EMBL" id="CP002816">
    <property type="protein sequence ID" value="AEH92262.1"/>
    <property type="molecule type" value="Genomic_DNA"/>
</dbReference>
<protein>
    <submittedName>
        <fullName evidence="2">Uncharacterized protein</fullName>
    </submittedName>
</protein>
<sequence>MSKNLYAIKQDGLYKHFPHSWYDANLSKDCLFVNRETAENNCALNGSDEIVEISLVEVEAEA</sequence>
<dbReference type="HOGENOM" id="CLU_2880520_0_0_9"/>
<evidence type="ECO:0000313" key="1">
    <source>
        <dbReference type="EMBL" id="AEH92262.1"/>
    </source>
</evidence>